<dbReference type="EMBL" id="BSYK01000001">
    <property type="protein sequence ID" value="GMG72816.1"/>
    <property type="molecule type" value="Genomic_DNA"/>
</dbReference>
<gene>
    <name evidence="1" type="ORF">ShirakiTB12_12840</name>
</gene>
<proteinExistence type="predicted"/>
<evidence type="ECO:0000313" key="2">
    <source>
        <dbReference type="Proteomes" id="UP001165240"/>
    </source>
</evidence>
<protein>
    <recommendedName>
        <fullName evidence="3">ATP synthase F0 subunit 8</fullName>
    </recommendedName>
</protein>
<reference evidence="1" key="1">
    <citation type="journal article" date="2024" name="Appl Microbiol">
        <title>Effect of kuratsuki Bacillus and Priestia on Taste of Sake.</title>
        <authorList>
            <person name="Kobayashi K."/>
            <person name="Nishida H."/>
        </authorList>
    </citation>
    <scope>NUCLEOTIDE SEQUENCE</scope>
    <source>
        <strain evidence="1">B-12</strain>
    </source>
</reference>
<dbReference type="AlphaFoldDB" id="A0AAX6BGD1"/>
<dbReference type="Proteomes" id="UP001165240">
    <property type="component" value="Unassembled WGS sequence"/>
</dbReference>
<evidence type="ECO:0008006" key="3">
    <source>
        <dbReference type="Google" id="ProtNLM"/>
    </source>
</evidence>
<comment type="caution">
    <text evidence="1">The sequence shown here is derived from an EMBL/GenBank/DDBJ whole genome shotgun (WGS) entry which is preliminary data.</text>
</comment>
<organism evidence="1 2">
    <name type="scientific">Priestia megaterium</name>
    <name type="common">Bacillus megaterium</name>
    <dbReference type="NCBI Taxonomy" id="1404"/>
    <lineage>
        <taxon>Bacteria</taxon>
        <taxon>Bacillati</taxon>
        <taxon>Bacillota</taxon>
        <taxon>Bacilli</taxon>
        <taxon>Bacillales</taxon>
        <taxon>Bacillaceae</taxon>
        <taxon>Priestia</taxon>
    </lineage>
</organism>
<accession>A0AAX6BGD1</accession>
<sequence length="94" mass="10836">MFFCVVLGTGLPFLKLPLFLYTNYNCLFRIQLAEFCIDKTDSAQPTPWTFVQGAFLFSVVGGKINMKKKQLLFQKGIRSWNSAKAGEENVHRYY</sequence>
<evidence type="ECO:0000313" key="1">
    <source>
        <dbReference type="EMBL" id="GMG72816.1"/>
    </source>
</evidence>
<name>A0AAX6BGD1_PRIMG</name>